<gene>
    <name evidence="2" type="ORF">RsTaC01_1077</name>
</gene>
<proteinExistence type="predicted"/>
<dbReference type="KEGG" id="ptrh:RsTaC01_1077"/>
<evidence type="ECO:0000313" key="2">
    <source>
        <dbReference type="EMBL" id="BED93115.1"/>
    </source>
</evidence>
<protein>
    <submittedName>
        <fullName evidence="2">GPW/gp25 family protein</fullName>
    </submittedName>
</protein>
<feature type="domain" description="IraD/Gp25-like" evidence="1">
    <location>
        <begin position="25"/>
        <end position="112"/>
    </location>
</feature>
<dbReference type="SUPFAM" id="SSF160719">
    <property type="entry name" value="gpW/gp25-like"/>
    <property type="match status" value="1"/>
</dbReference>
<dbReference type="Gene3D" id="3.10.450.40">
    <property type="match status" value="1"/>
</dbReference>
<name>A0AA48IHM4_9FIRM</name>
<reference evidence="2" key="1">
    <citation type="journal article" date="2023" name="ISME J.">
        <title>Emergence of putative energy parasites within Clostridia revealed by genome analysis of a novel endosymbiotic clade.</title>
        <authorList>
            <person name="Takahashi K."/>
            <person name="Kuwahara H."/>
            <person name="Horikawa Y."/>
            <person name="Izawa K."/>
            <person name="Kato D."/>
            <person name="Inagaki T."/>
            <person name="Yuki M."/>
            <person name="Ohkuma M."/>
            <person name="Hongoh Y."/>
        </authorList>
    </citation>
    <scope>NUCLEOTIDE SEQUENCE</scope>
    <source>
        <strain evidence="2">RsTa-C01</strain>
    </source>
</reference>
<sequence>MAIVKGWKFPIQVDKNTGKIMTIEDNENVKQDIKIIFSTQKFERKTVPNFGTDLMSYMFEIVTPNFVSLMKKSVEGSIKLWEKHIKNINTTILASPGVISKVEVIIEYTTNISPVQEIIKKEIDIHENKRYFTKN</sequence>
<evidence type="ECO:0000259" key="1">
    <source>
        <dbReference type="Pfam" id="PF04965"/>
    </source>
</evidence>
<dbReference type="EMBL" id="AP027925">
    <property type="protein sequence ID" value="BED93115.1"/>
    <property type="molecule type" value="Genomic_DNA"/>
</dbReference>
<dbReference type="Proteomes" id="UP001335720">
    <property type="component" value="Chromosome"/>
</dbReference>
<accession>A0AA48IHM4</accession>
<dbReference type="AlphaFoldDB" id="A0AA48IHM4"/>
<dbReference type="InterPro" id="IPR007048">
    <property type="entry name" value="IraD/Gp25-like"/>
</dbReference>
<organism evidence="2">
    <name type="scientific">Candidatus Paraimprobicoccus trichonymphae</name>
    <dbReference type="NCBI Taxonomy" id="3033793"/>
    <lineage>
        <taxon>Bacteria</taxon>
        <taxon>Bacillati</taxon>
        <taxon>Bacillota</taxon>
        <taxon>Clostridia</taxon>
        <taxon>Candidatus Paraimprobicoccus</taxon>
    </lineage>
</organism>
<dbReference type="Pfam" id="PF04965">
    <property type="entry name" value="GPW_gp25"/>
    <property type="match status" value="1"/>
</dbReference>